<dbReference type="Proteomes" id="UP001259347">
    <property type="component" value="Unassembled WGS sequence"/>
</dbReference>
<dbReference type="PROSITE" id="PS52050">
    <property type="entry name" value="WYL"/>
    <property type="match status" value="1"/>
</dbReference>
<dbReference type="RefSeq" id="WP_310021806.1">
    <property type="nucleotide sequence ID" value="NZ_JAVDUM010000013.1"/>
</dbReference>
<organism evidence="3 4">
    <name type="scientific">Microbacterium resistens</name>
    <dbReference type="NCBI Taxonomy" id="156977"/>
    <lineage>
        <taxon>Bacteria</taxon>
        <taxon>Bacillati</taxon>
        <taxon>Actinomycetota</taxon>
        <taxon>Actinomycetes</taxon>
        <taxon>Micrococcales</taxon>
        <taxon>Microbacteriaceae</taxon>
        <taxon>Microbacterium</taxon>
    </lineage>
</organism>
<proteinExistence type="predicted"/>
<dbReference type="Pfam" id="PF13280">
    <property type="entry name" value="WYL"/>
    <property type="match status" value="1"/>
</dbReference>
<dbReference type="GO" id="GO:0000502">
    <property type="term" value="C:proteasome complex"/>
    <property type="evidence" value="ECO:0007669"/>
    <property type="project" value="UniProtKB-KW"/>
</dbReference>
<evidence type="ECO:0000259" key="2">
    <source>
        <dbReference type="Pfam" id="PF25583"/>
    </source>
</evidence>
<comment type="caution">
    <text evidence="3">The sequence shown here is derived from an EMBL/GenBank/DDBJ whole genome shotgun (WGS) entry which is preliminary data.</text>
</comment>
<dbReference type="EMBL" id="JAVDUM010000013">
    <property type="protein sequence ID" value="MDR6868216.1"/>
    <property type="molecule type" value="Genomic_DNA"/>
</dbReference>
<dbReference type="Pfam" id="PF25583">
    <property type="entry name" value="WCX"/>
    <property type="match status" value="1"/>
</dbReference>
<dbReference type="PANTHER" id="PTHR34580:SF3">
    <property type="entry name" value="PROTEIN PAFB"/>
    <property type="match status" value="1"/>
</dbReference>
<gene>
    <name evidence="3" type="ORF">J2Y69_002830</name>
</gene>
<evidence type="ECO:0000259" key="1">
    <source>
        <dbReference type="Pfam" id="PF13280"/>
    </source>
</evidence>
<dbReference type="InterPro" id="IPR026881">
    <property type="entry name" value="WYL_dom"/>
</dbReference>
<reference evidence="3 4" key="1">
    <citation type="submission" date="2023-07" db="EMBL/GenBank/DDBJ databases">
        <title>Sorghum-associated microbial communities from plants grown in Nebraska, USA.</title>
        <authorList>
            <person name="Schachtman D."/>
        </authorList>
    </citation>
    <scope>NUCLEOTIDE SEQUENCE [LARGE SCALE GENOMIC DNA]</scope>
    <source>
        <strain evidence="3 4">2980</strain>
    </source>
</reference>
<keyword evidence="3" id="KW-0647">Proteasome</keyword>
<keyword evidence="4" id="KW-1185">Reference proteome</keyword>
<sequence>MAAKIPPEERLTNLVVALMATEIGLTKQQILDNVSGYRQRQESGTRAEALEKMFERDKDDLRALGIPIEMLGDHADPNDLREARYRIPKAEYDLPVDIEFTPAELAVLRLAGSVWSEGSLSGEAQAGVRKIRALGIDVDEPIIGFAPRITARDAAFAPLQDAIERSVAVTFDYLKPGEESPRRRRVQPLALLEYEARWHVFGIDRDAKGERMFLLSRIVGDVAVTADAYDPVLREDAGERALASLEAVAAANSALLEITPGTEAWLRLGRRATPAAQGFRVPFVDLHILADELASYGPEVRVVEPAVLRDAVVSRLRAVIAAHSVPDRDRAAEEGTR</sequence>
<dbReference type="InterPro" id="IPR051534">
    <property type="entry name" value="CBASS_pafABC_assoc_protein"/>
</dbReference>
<evidence type="ECO:0000313" key="4">
    <source>
        <dbReference type="Proteomes" id="UP001259347"/>
    </source>
</evidence>
<feature type="domain" description="WYL" evidence="1">
    <location>
        <begin position="155"/>
        <end position="218"/>
    </location>
</feature>
<evidence type="ECO:0000313" key="3">
    <source>
        <dbReference type="EMBL" id="MDR6868216.1"/>
    </source>
</evidence>
<accession>A0ABU1SF48</accession>
<name>A0ABU1SF48_9MICO</name>
<dbReference type="PANTHER" id="PTHR34580">
    <property type="match status" value="1"/>
</dbReference>
<protein>
    <submittedName>
        <fullName evidence="3">Proteasome accessory factor B</fullName>
    </submittedName>
</protein>
<dbReference type="InterPro" id="IPR057727">
    <property type="entry name" value="WCX_dom"/>
</dbReference>
<feature type="domain" description="WCX" evidence="2">
    <location>
        <begin position="278"/>
        <end position="319"/>
    </location>
</feature>